<proteinExistence type="predicted"/>
<dbReference type="EnsemblMetazoa" id="BGLB038272-RA">
    <property type="protein sequence ID" value="BGLB038272-PA"/>
    <property type="gene ID" value="BGLB038272"/>
</dbReference>
<evidence type="ECO:0000313" key="1">
    <source>
        <dbReference type="EnsemblMetazoa" id="BGLB038272-PA"/>
    </source>
</evidence>
<dbReference type="AlphaFoldDB" id="A0A2C9M418"/>
<protein>
    <recommendedName>
        <fullName evidence="3">Ig-like domain-containing protein</fullName>
    </recommendedName>
</protein>
<dbReference type="VEuPathDB" id="VectorBase:BGLAX_029696"/>
<dbReference type="KEGG" id="bgt:106072926"/>
<sequence>MDLQMPFRILFIRLKHKHIINPTIKNKQEIETIDNYTFFRVYMIFAGRVNEPAGRQWDVTFSGSETDTIKIVIDVVDGSSADVGLYRCSYTDAEAALHYSDSVYLRSNDTLENQIVNKNSVGENDMLVIVCDIQKFQPEDYPDFAYVNALSAEWKPVGQDDFLEIAVFSPFGHDESTKYVTNIPAGRNWSVDYIGANNDFNRDSIKIVIVKEDADYSDAGMYRCNYKNYKNTFYSETQRLLVKPNKPRLNLDIVKHVNNFTVECEIRRFSQKSDFLGNHAGIERKLEGASQYSVIRLFSIYGNKTTESTMVST</sequence>
<dbReference type="VEuPathDB" id="VectorBase:BGLB038272"/>
<name>A0A2C9M418_BIOGL</name>
<dbReference type="Proteomes" id="UP000076420">
    <property type="component" value="Unassembled WGS sequence"/>
</dbReference>
<evidence type="ECO:0000313" key="2">
    <source>
        <dbReference type="Proteomes" id="UP000076420"/>
    </source>
</evidence>
<reference evidence="1" key="1">
    <citation type="submission" date="2020-05" db="UniProtKB">
        <authorList>
            <consortium name="EnsemblMetazoa"/>
        </authorList>
    </citation>
    <scope>IDENTIFICATION</scope>
    <source>
        <strain evidence="1">BB02</strain>
    </source>
</reference>
<organism evidence="1 2">
    <name type="scientific">Biomphalaria glabrata</name>
    <name type="common">Bloodfluke planorb</name>
    <name type="synonym">Freshwater snail</name>
    <dbReference type="NCBI Taxonomy" id="6526"/>
    <lineage>
        <taxon>Eukaryota</taxon>
        <taxon>Metazoa</taxon>
        <taxon>Spiralia</taxon>
        <taxon>Lophotrochozoa</taxon>
        <taxon>Mollusca</taxon>
        <taxon>Gastropoda</taxon>
        <taxon>Heterobranchia</taxon>
        <taxon>Euthyneura</taxon>
        <taxon>Panpulmonata</taxon>
        <taxon>Hygrophila</taxon>
        <taxon>Lymnaeoidea</taxon>
        <taxon>Planorbidae</taxon>
        <taxon>Biomphalaria</taxon>
    </lineage>
</organism>
<evidence type="ECO:0008006" key="3">
    <source>
        <dbReference type="Google" id="ProtNLM"/>
    </source>
</evidence>
<accession>A0A2C9M418</accession>
<gene>
    <name evidence="1" type="primary">106072926</name>
</gene>